<evidence type="ECO:0000313" key="1">
    <source>
        <dbReference type="EMBL" id="TQF05439.1"/>
    </source>
</evidence>
<protein>
    <recommendedName>
        <fullName evidence="3">Excreted virulence factor EspC (Type VII ESX diderm)</fullName>
    </recommendedName>
</protein>
<dbReference type="EMBL" id="VIGB01000003">
    <property type="protein sequence ID" value="TQF05439.1"/>
    <property type="molecule type" value="Genomic_DNA"/>
</dbReference>
<accession>A0A540W8S9</accession>
<comment type="caution">
    <text evidence="1">The sequence shown here is derived from an EMBL/GenBank/DDBJ whole genome shotgun (WGS) entry which is preliminary data.</text>
</comment>
<organism evidence="1 2">
    <name type="scientific">Kitasatospora acidiphila</name>
    <dbReference type="NCBI Taxonomy" id="2567942"/>
    <lineage>
        <taxon>Bacteria</taxon>
        <taxon>Bacillati</taxon>
        <taxon>Actinomycetota</taxon>
        <taxon>Actinomycetes</taxon>
        <taxon>Kitasatosporales</taxon>
        <taxon>Streptomycetaceae</taxon>
        <taxon>Kitasatospora</taxon>
    </lineage>
</organism>
<evidence type="ECO:0008006" key="3">
    <source>
        <dbReference type="Google" id="ProtNLM"/>
    </source>
</evidence>
<dbReference type="RefSeq" id="WP_141635916.1">
    <property type="nucleotide sequence ID" value="NZ_VIGB01000003.1"/>
</dbReference>
<dbReference type="AlphaFoldDB" id="A0A540W8S9"/>
<dbReference type="Pfam" id="PF19840">
    <property type="entry name" value="DUF6317"/>
    <property type="match status" value="1"/>
</dbReference>
<dbReference type="InterPro" id="IPR045558">
    <property type="entry name" value="DUF6317"/>
</dbReference>
<name>A0A540W8S9_9ACTN</name>
<sequence length="101" mass="10461">MSGSGYGVLLGDLQALADDFGTEAKAVQQLHGDVDLKPVSTGDANLDATLGAVLMNLKGLIDGTAKQLGDHGSKMQSCHDNYKSSDSDHARLLDSLMSAAN</sequence>
<gene>
    <name evidence="1" type="ORF">E6W39_28400</name>
</gene>
<proteinExistence type="predicted"/>
<dbReference type="Proteomes" id="UP000319103">
    <property type="component" value="Unassembled WGS sequence"/>
</dbReference>
<keyword evidence="2" id="KW-1185">Reference proteome</keyword>
<reference evidence="1 2" key="1">
    <citation type="submission" date="2019-06" db="EMBL/GenBank/DDBJ databases">
        <title>Description of Kitasatospora acidophila sp. nov. isolated from pine grove soil, and reclassification of Streptomyces novaecaesareae to Kitasatospora novaeceasareae comb. nov.</title>
        <authorList>
            <person name="Kim M.J."/>
        </authorList>
    </citation>
    <scope>NUCLEOTIDE SEQUENCE [LARGE SCALE GENOMIC DNA]</scope>
    <source>
        <strain evidence="1 2">MMS16-CNU292</strain>
    </source>
</reference>
<evidence type="ECO:0000313" key="2">
    <source>
        <dbReference type="Proteomes" id="UP000319103"/>
    </source>
</evidence>